<evidence type="ECO:0000259" key="3">
    <source>
        <dbReference type="Pfam" id="PF19305"/>
    </source>
</evidence>
<dbReference type="AlphaFoldDB" id="A0A7W6BFS6"/>
<dbReference type="InterPro" id="IPR005656">
    <property type="entry name" value="MmgE_PrpD"/>
</dbReference>
<dbReference type="InterPro" id="IPR045337">
    <property type="entry name" value="MmgE_PrpD_C"/>
</dbReference>
<dbReference type="SUPFAM" id="SSF103378">
    <property type="entry name" value="2-methylcitrate dehydratase PrpD"/>
    <property type="match status" value="1"/>
</dbReference>
<dbReference type="Proteomes" id="UP000571950">
    <property type="component" value="Unassembled WGS sequence"/>
</dbReference>
<dbReference type="Pfam" id="PF19305">
    <property type="entry name" value="MmgE_PrpD_C"/>
    <property type="match status" value="1"/>
</dbReference>
<evidence type="ECO:0000313" key="4">
    <source>
        <dbReference type="EMBL" id="MBB3926088.1"/>
    </source>
</evidence>
<feature type="domain" description="MmgE/PrpD C-terminal" evidence="3">
    <location>
        <begin position="281"/>
        <end position="448"/>
    </location>
</feature>
<evidence type="ECO:0000313" key="5">
    <source>
        <dbReference type="Proteomes" id="UP000571950"/>
    </source>
</evidence>
<accession>A0A7W6BFS6</accession>
<dbReference type="Gene3D" id="3.30.1330.120">
    <property type="entry name" value="2-methylcitrate dehydratase PrpD"/>
    <property type="match status" value="1"/>
</dbReference>
<sequence>MTFASAAATPDDLSLSDRLCRHIANTPYDALPEACREMMRRALLDGTGVIWAASGMSADAAPFLAIAAGQAAGPARILGTEMQVSAENAAFANGAMAHALDYEDAFDAAPSHPNASMIPAALALAQEVGADGRTLLTALAIGCDLVCRLGLSLRRPMEAGGWYPPPIIGAYGAAAACARILGLDERRTRDALSLMLCQATMPGAIKHSRDTNIRAIREAFPAQAAIHCARLAAGGVTGFDAPIEGRDGFFDLYAGGEYDGGVMLDRLGDWFHGQMLSFKPWPSCRGTHAYIELAIGLIHRAGIDASQIARIHAGIDAVTRMLIDPLPRKQAPAVAIDAKFSIPFTIALAAVRGKVTLDDFDAASLADPDVLAMAALVAPVEADAPGWPAGSGGFLAVELKNGEMLRGEFATPLGSPERPLAREQLVAKFVDCTGRARVPLAPDRARQLAERILAIDTVDDVRQVFA</sequence>
<name>A0A7W6BFS6_9SPHN</name>
<dbReference type="EMBL" id="JACIDT010000005">
    <property type="protein sequence ID" value="MBB3926088.1"/>
    <property type="molecule type" value="Genomic_DNA"/>
</dbReference>
<protein>
    <submittedName>
        <fullName evidence="4">2-methylcitrate dehydratase PrpD</fullName>
    </submittedName>
</protein>
<dbReference type="PANTHER" id="PTHR16943:SF8">
    <property type="entry name" value="2-METHYLCITRATE DEHYDRATASE"/>
    <property type="match status" value="1"/>
</dbReference>
<evidence type="ECO:0000259" key="2">
    <source>
        <dbReference type="Pfam" id="PF03972"/>
    </source>
</evidence>
<dbReference type="InterPro" id="IPR042188">
    <property type="entry name" value="MmgE/PrpD_sf_2"/>
</dbReference>
<organism evidence="4 5">
    <name type="scientific">Sphingobium jiangsuense</name>
    <dbReference type="NCBI Taxonomy" id="870476"/>
    <lineage>
        <taxon>Bacteria</taxon>
        <taxon>Pseudomonadati</taxon>
        <taxon>Pseudomonadota</taxon>
        <taxon>Alphaproteobacteria</taxon>
        <taxon>Sphingomonadales</taxon>
        <taxon>Sphingomonadaceae</taxon>
        <taxon>Sphingobium</taxon>
    </lineage>
</organism>
<comment type="similarity">
    <text evidence="1">Belongs to the PrpD family.</text>
</comment>
<dbReference type="Pfam" id="PF03972">
    <property type="entry name" value="MmgE_PrpD_N"/>
    <property type="match status" value="1"/>
</dbReference>
<comment type="caution">
    <text evidence="4">The sequence shown here is derived from an EMBL/GenBank/DDBJ whole genome shotgun (WGS) entry which is preliminary data.</text>
</comment>
<dbReference type="PANTHER" id="PTHR16943">
    <property type="entry name" value="2-METHYLCITRATE DEHYDRATASE-RELATED"/>
    <property type="match status" value="1"/>
</dbReference>
<dbReference type="Gene3D" id="1.10.4100.10">
    <property type="entry name" value="2-methylcitrate dehydratase PrpD"/>
    <property type="match status" value="1"/>
</dbReference>
<dbReference type="InterPro" id="IPR036148">
    <property type="entry name" value="MmgE/PrpD_sf"/>
</dbReference>
<gene>
    <name evidence="4" type="ORF">GGR43_001803</name>
</gene>
<dbReference type="GO" id="GO:0016829">
    <property type="term" value="F:lyase activity"/>
    <property type="evidence" value="ECO:0007669"/>
    <property type="project" value="InterPro"/>
</dbReference>
<evidence type="ECO:0000256" key="1">
    <source>
        <dbReference type="ARBA" id="ARBA00006174"/>
    </source>
</evidence>
<feature type="domain" description="MmgE/PrpD N-terminal" evidence="2">
    <location>
        <begin position="18"/>
        <end position="256"/>
    </location>
</feature>
<dbReference type="RefSeq" id="WP_246343446.1">
    <property type="nucleotide sequence ID" value="NZ_BSPS01000008.1"/>
</dbReference>
<proteinExistence type="inferred from homology"/>
<reference evidence="4 5" key="1">
    <citation type="submission" date="2020-08" db="EMBL/GenBank/DDBJ databases">
        <title>Genomic Encyclopedia of Type Strains, Phase IV (KMG-IV): sequencing the most valuable type-strain genomes for metagenomic binning, comparative biology and taxonomic classification.</title>
        <authorList>
            <person name="Goeker M."/>
        </authorList>
    </citation>
    <scope>NUCLEOTIDE SEQUENCE [LARGE SCALE GENOMIC DNA]</scope>
    <source>
        <strain evidence="4 5">DSM 26189</strain>
    </source>
</reference>
<dbReference type="InterPro" id="IPR042183">
    <property type="entry name" value="MmgE/PrpD_sf_1"/>
</dbReference>
<dbReference type="InterPro" id="IPR045336">
    <property type="entry name" value="MmgE_PrpD_N"/>
</dbReference>
<keyword evidence="5" id="KW-1185">Reference proteome</keyword>